<dbReference type="Gene3D" id="1.10.8.60">
    <property type="match status" value="1"/>
</dbReference>
<keyword evidence="2" id="KW-0067">ATP-binding</keyword>
<reference evidence="4" key="1">
    <citation type="submission" date="2014-09" db="EMBL/GenBank/DDBJ databases">
        <authorList>
            <person name="Magalhaes I.L.F."/>
            <person name="Oliveira U."/>
            <person name="Santos F.R."/>
            <person name="Vidigal T.H.D.A."/>
            <person name="Brescovit A.D."/>
            <person name="Santos A.J."/>
        </authorList>
    </citation>
    <scope>NUCLEOTIDE SEQUENCE</scope>
    <source>
        <tissue evidence="4">Shoot tissue taken approximately 20 cm above the soil surface</tissue>
    </source>
</reference>
<dbReference type="InterPro" id="IPR051701">
    <property type="entry name" value="Mito_OM_Translocase_MSP1"/>
</dbReference>
<protein>
    <recommendedName>
        <fullName evidence="3">AAA ATPase AAA+ lid domain-containing protein</fullName>
    </recommendedName>
</protein>
<dbReference type="SUPFAM" id="SSF52540">
    <property type="entry name" value="P-loop containing nucleoside triphosphate hydrolases"/>
    <property type="match status" value="1"/>
</dbReference>
<dbReference type="InterPro" id="IPR027417">
    <property type="entry name" value="P-loop_NTPase"/>
</dbReference>
<organism evidence="4">
    <name type="scientific">Arundo donax</name>
    <name type="common">Giant reed</name>
    <name type="synonym">Donax arundinaceus</name>
    <dbReference type="NCBI Taxonomy" id="35708"/>
    <lineage>
        <taxon>Eukaryota</taxon>
        <taxon>Viridiplantae</taxon>
        <taxon>Streptophyta</taxon>
        <taxon>Embryophyta</taxon>
        <taxon>Tracheophyta</taxon>
        <taxon>Spermatophyta</taxon>
        <taxon>Magnoliopsida</taxon>
        <taxon>Liliopsida</taxon>
        <taxon>Poales</taxon>
        <taxon>Poaceae</taxon>
        <taxon>PACMAD clade</taxon>
        <taxon>Arundinoideae</taxon>
        <taxon>Arundineae</taxon>
        <taxon>Arundo</taxon>
    </lineage>
</organism>
<dbReference type="InterPro" id="IPR041569">
    <property type="entry name" value="AAA_lid_3"/>
</dbReference>
<evidence type="ECO:0000256" key="1">
    <source>
        <dbReference type="ARBA" id="ARBA00022741"/>
    </source>
</evidence>
<sequence>MVNLPDASNRKKILSVILAKEDLAHDVDLEAIANLTEGYSGSDLKNLCVTAAHCPIREILEKEKKERALAEAQNRPLPPSHSSNDVRALKMSDFMHAHEQVCASVSSDSRSMNELIQWNDLYGEGGSRKKTTLSYFM</sequence>
<reference evidence="4" key="2">
    <citation type="journal article" date="2015" name="Data Brief">
        <title>Shoot transcriptome of the giant reed, Arundo donax.</title>
        <authorList>
            <person name="Barrero R.A."/>
            <person name="Guerrero F.D."/>
            <person name="Moolhuijzen P."/>
            <person name="Goolsby J.A."/>
            <person name="Tidwell J."/>
            <person name="Bellgard S.E."/>
            <person name="Bellgard M.I."/>
        </authorList>
    </citation>
    <scope>NUCLEOTIDE SEQUENCE</scope>
    <source>
        <tissue evidence="4">Shoot tissue taken approximately 20 cm above the soil surface</tissue>
    </source>
</reference>
<dbReference type="Pfam" id="PF17862">
    <property type="entry name" value="AAA_lid_3"/>
    <property type="match status" value="1"/>
</dbReference>
<feature type="domain" description="AAA ATPase AAA+ lid" evidence="3">
    <location>
        <begin position="26"/>
        <end position="62"/>
    </location>
</feature>
<dbReference type="GO" id="GO:0005524">
    <property type="term" value="F:ATP binding"/>
    <property type="evidence" value="ECO:0007669"/>
    <property type="project" value="UniProtKB-KW"/>
</dbReference>
<evidence type="ECO:0000313" key="4">
    <source>
        <dbReference type="EMBL" id="JAE29400.1"/>
    </source>
</evidence>
<evidence type="ECO:0000259" key="3">
    <source>
        <dbReference type="Pfam" id="PF17862"/>
    </source>
</evidence>
<accession>A0A0A9GWM1</accession>
<keyword evidence="1" id="KW-0547">Nucleotide-binding</keyword>
<dbReference type="AlphaFoldDB" id="A0A0A9GWM1"/>
<evidence type="ECO:0000256" key="2">
    <source>
        <dbReference type="ARBA" id="ARBA00022840"/>
    </source>
</evidence>
<dbReference type="PANTHER" id="PTHR45644:SF73">
    <property type="entry name" value="AAA-TYPE ATPASE FAMILY PROTEIN"/>
    <property type="match status" value="1"/>
</dbReference>
<dbReference type="EMBL" id="GBRH01168496">
    <property type="protein sequence ID" value="JAE29400.1"/>
    <property type="molecule type" value="Transcribed_RNA"/>
</dbReference>
<name>A0A0A9GWM1_ARUDO</name>
<proteinExistence type="predicted"/>
<dbReference type="GO" id="GO:0005741">
    <property type="term" value="C:mitochondrial outer membrane"/>
    <property type="evidence" value="ECO:0007669"/>
    <property type="project" value="TreeGrafter"/>
</dbReference>
<dbReference type="PANTHER" id="PTHR45644">
    <property type="entry name" value="AAA ATPASE, PUTATIVE (AFU_ORTHOLOGUE AFUA_2G12920)-RELATED-RELATED"/>
    <property type="match status" value="1"/>
</dbReference>